<organism evidence="3 4">
    <name type="scientific">Lederbergia citrea</name>
    <dbReference type="NCBI Taxonomy" id="2833581"/>
    <lineage>
        <taxon>Bacteria</taxon>
        <taxon>Bacillati</taxon>
        <taxon>Bacillota</taxon>
        <taxon>Bacilli</taxon>
        <taxon>Bacillales</taxon>
        <taxon>Bacillaceae</taxon>
        <taxon>Lederbergia</taxon>
    </lineage>
</organism>
<accession>A0A942UP42</accession>
<keyword evidence="1" id="KW-1133">Transmembrane helix</keyword>
<protein>
    <submittedName>
        <fullName evidence="3">Pilus assembly protein</fullName>
    </submittedName>
</protein>
<evidence type="ECO:0000256" key="1">
    <source>
        <dbReference type="SAM" id="Phobius"/>
    </source>
</evidence>
<dbReference type="EMBL" id="JAGYPN010000005">
    <property type="protein sequence ID" value="MBS4224905.1"/>
    <property type="molecule type" value="Genomic_DNA"/>
</dbReference>
<evidence type="ECO:0000259" key="2">
    <source>
        <dbReference type="Pfam" id="PF07811"/>
    </source>
</evidence>
<dbReference type="AlphaFoldDB" id="A0A942UP42"/>
<dbReference type="Pfam" id="PF07811">
    <property type="entry name" value="TadE"/>
    <property type="match status" value="1"/>
</dbReference>
<feature type="transmembrane region" description="Helical" evidence="1">
    <location>
        <begin position="20"/>
        <end position="45"/>
    </location>
</feature>
<reference evidence="3 4" key="1">
    <citation type="submission" date="2021-05" db="EMBL/GenBank/DDBJ databases">
        <title>Novel Bacillus species.</title>
        <authorList>
            <person name="Liu G."/>
        </authorList>
    </citation>
    <scope>NUCLEOTIDE SEQUENCE [LARGE SCALE GENOMIC DNA]</scope>
    <source>
        <strain evidence="3 4">FJAT-49682</strain>
    </source>
</reference>
<dbReference type="Proteomes" id="UP000676456">
    <property type="component" value="Unassembled WGS sequence"/>
</dbReference>
<gene>
    <name evidence="3" type="ORF">KHA91_19595</name>
</gene>
<keyword evidence="1" id="KW-0812">Transmembrane</keyword>
<keyword evidence="1" id="KW-0472">Membrane</keyword>
<feature type="domain" description="TadE-like" evidence="2">
    <location>
        <begin position="12"/>
        <end position="52"/>
    </location>
</feature>
<evidence type="ECO:0000313" key="3">
    <source>
        <dbReference type="EMBL" id="MBS4224905.1"/>
    </source>
</evidence>
<keyword evidence="4" id="KW-1185">Reference proteome</keyword>
<sequence length="129" mass="13884">MSSKKYIQNEEGSATIEFLGILPFILLVVVIMWQLIVSIHAVILVQSAANEAGKVYSLTKNRGEASAAAQEIISAGGSYLSFQSAPISGEKNYTATVNANIRFVFLPQKYFGAAPSYSFSSTAKGRVIE</sequence>
<proteinExistence type="predicted"/>
<dbReference type="InterPro" id="IPR012495">
    <property type="entry name" value="TadE-like_dom"/>
</dbReference>
<dbReference type="RefSeq" id="WP_213099956.1">
    <property type="nucleotide sequence ID" value="NZ_JAGYPH010000005.1"/>
</dbReference>
<evidence type="ECO:0000313" key="4">
    <source>
        <dbReference type="Proteomes" id="UP000676456"/>
    </source>
</evidence>
<comment type="caution">
    <text evidence="3">The sequence shown here is derived from an EMBL/GenBank/DDBJ whole genome shotgun (WGS) entry which is preliminary data.</text>
</comment>
<name>A0A942UP42_9BACI</name>